<evidence type="ECO:0000313" key="8">
    <source>
        <dbReference type="EMBL" id="EFG31734.2"/>
    </source>
</evidence>
<comment type="subcellular location">
    <subcellularLocation>
        <location evidence="1">Cell outer membrane</location>
        <topology evidence="1">Lipid-anchor</topology>
    </subcellularLocation>
</comment>
<proteinExistence type="predicted"/>
<evidence type="ECO:0000256" key="4">
    <source>
        <dbReference type="ARBA" id="ARBA00022982"/>
    </source>
</evidence>
<name>V9HM86_9NEIS</name>
<dbReference type="InterPro" id="IPR014068">
    <property type="entry name" value="Azurin"/>
</dbReference>
<evidence type="ECO:0000256" key="6">
    <source>
        <dbReference type="SAM" id="SignalP"/>
    </source>
</evidence>
<feature type="chain" id="PRO_5030178986" evidence="6">
    <location>
        <begin position="18"/>
        <end position="193"/>
    </location>
</feature>
<evidence type="ECO:0000313" key="9">
    <source>
        <dbReference type="Proteomes" id="UP000017813"/>
    </source>
</evidence>
<dbReference type="InterPro" id="IPR028871">
    <property type="entry name" value="BlueCu_1_BS"/>
</dbReference>
<keyword evidence="9" id="KW-1185">Reference proteome</keyword>
<sequence length="193" mass="19592">MKTYLALITATALALTACNNEKPAAPVAETAAVAASNVATATATAASAVTEAASNVATAVASASDECAVTINSDDKMTFDTKELNVKSTCTNFTLTLKHTGTQPKAGMGHNVVITKAADKDAVLADGAAAGADKDYIKPDDARVVAATKLIGGGESDTITFPVNKLAKGESYVFFCSFPGHVAMMSGKVNLVD</sequence>
<dbReference type="NCBIfam" id="TIGR02695">
    <property type="entry name" value="azurin"/>
    <property type="match status" value="1"/>
</dbReference>
<organism evidence="8 9">
    <name type="scientific">Simonsiella muelleri ATCC 29453</name>
    <dbReference type="NCBI Taxonomy" id="641147"/>
    <lineage>
        <taxon>Bacteria</taxon>
        <taxon>Pseudomonadati</taxon>
        <taxon>Pseudomonadota</taxon>
        <taxon>Betaproteobacteria</taxon>
        <taxon>Neisseriales</taxon>
        <taxon>Neisseriaceae</taxon>
        <taxon>Simonsiella</taxon>
    </lineage>
</organism>
<accession>V9HM86</accession>
<dbReference type="PROSITE" id="PS51257">
    <property type="entry name" value="PROKAR_LIPOPROTEIN"/>
    <property type="match status" value="1"/>
</dbReference>
<dbReference type="SUPFAM" id="SSF49503">
    <property type="entry name" value="Cupredoxins"/>
    <property type="match status" value="1"/>
</dbReference>
<dbReference type="EMBL" id="ADCY02000002">
    <property type="protein sequence ID" value="EFG31734.2"/>
    <property type="molecule type" value="Genomic_DNA"/>
</dbReference>
<feature type="signal peptide" evidence="6">
    <location>
        <begin position="1"/>
        <end position="17"/>
    </location>
</feature>
<reference evidence="8 9" key="1">
    <citation type="submission" date="2010-03" db="EMBL/GenBank/DDBJ databases">
        <authorList>
            <consortium name="The Broad Institute Genome Sequencing Platform"/>
            <person name="Ward D."/>
            <person name="Earl A."/>
            <person name="Feldgarden M."/>
            <person name="Gevers D."/>
            <person name="Young S."/>
            <person name="Zeng Q."/>
            <person name="Koehrsen M."/>
            <person name="Alvarado L."/>
            <person name="Berlin A.M."/>
            <person name="Borenstein D."/>
            <person name="Chapman S.B."/>
            <person name="Chen Z."/>
            <person name="Engels R."/>
            <person name="Freedman E."/>
            <person name="Gellesch M."/>
            <person name="Goldberg J."/>
            <person name="Griggs A."/>
            <person name="Gujja S."/>
            <person name="Heilman E.R."/>
            <person name="Heiman D.I."/>
            <person name="Hepburn T.A."/>
            <person name="Howarth C."/>
            <person name="Jen D."/>
            <person name="Larson L."/>
            <person name="Mehta T."/>
            <person name="Park D."/>
            <person name="Pearson M."/>
            <person name="Richards J."/>
            <person name="Roberts A."/>
            <person name="Saif S."/>
            <person name="Shea T.D."/>
            <person name="Shenoy N."/>
            <person name="Sisk P."/>
            <person name="Stolte C."/>
            <person name="Sykes S.N."/>
            <person name="Walk T."/>
            <person name="White J."/>
            <person name="Yandava C."/>
            <person name="Izard J."/>
            <person name="Baranova O.V."/>
            <person name="Blanton J.M."/>
            <person name="Tanner A.C."/>
            <person name="Dewhirst F."/>
            <person name="Haas B."/>
            <person name="Nusbaum C."/>
            <person name="Birren B."/>
        </authorList>
    </citation>
    <scope>NUCLEOTIDE SEQUENCE [LARGE SCALE GENOMIC DNA]</scope>
    <source>
        <strain evidence="8 9">ATCC 29453</strain>
    </source>
</reference>
<keyword evidence="3" id="KW-0479">Metal-binding</keyword>
<keyword evidence="2" id="KW-0813">Transport</keyword>
<dbReference type="GO" id="GO:0009279">
    <property type="term" value="C:cell outer membrane"/>
    <property type="evidence" value="ECO:0007669"/>
    <property type="project" value="UniProtKB-SubCell"/>
</dbReference>
<evidence type="ECO:0000256" key="2">
    <source>
        <dbReference type="ARBA" id="ARBA00022448"/>
    </source>
</evidence>
<dbReference type="STRING" id="641147.HMPREF9021_00131"/>
<dbReference type="Pfam" id="PF00127">
    <property type="entry name" value="Copper-bind"/>
    <property type="match status" value="1"/>
</dbReference>
<dbReference type="KEGG" id="smur:BWP33_01925"/>
<protein>
    <submittedName>
        <fullName evidence="8">Azurin</fullName>
    </submittedName>
</protein>
<dbReference type="InterPro" id="IPR050845">
    <property type="entry name" value="Cu-binding_ET"/>
</dbReference>
<dbReference type="OrthoDB" id="9814063at2"/>
<keyword evidence="4" id="KW-0249">Electron transport</keyword>
<evidence type="ECO:0000256" key="1">
    <source>
        <dbReference type="ARBA" id="ARBA00004459"/>
    </source>
</evidence>
<keyword evidence="5" id="KW-0186">Copper</keyword>
<dbReference type="GO" id="GO:0005507">
    <property type="term" value="F:copper ion binding"/>
    <property type="evidence" value="ECO:0007669"/>
    <property type="project" value="InterPro"/>
</dbReference>
<dbReference type="eggNOG" id="COG3241">
    <property type="taxonomic scope" value="Bacteria"/>
</dbReference>
<evidence type="ECO:0000256" key="5">
    <source>
        <dbReference type="ARBA" id="ARBA00023008"/>
    </source>
</evidence>
<dbReference type="InterPro" id="IPR000923">
    <property type="entry name" value="BlueCu_1"/>
</dbReference>
<reference evidence="8 9" key="2">
    <citation type="submission" date="2011-10" db="EMBL/GenBank/DDBJ databases">
        <title>The Genome Sequence of Simonsiella muelleri ATCC 29453.</title>
        <authorList>
            <consortium name="The Broad Institute Genome Sequencing Platform"/>
            <consortium name="The Broad Institute Genome Sequencing Center for Infectious Disease"/>
            <person name="Earl A."/>
            <person name="Ward D."/>
            <person name="Feldgarden M."/>
            <person name="Gevers D."/>
            <person name="Izard J."/>
            <person name="Baranova O.V."/>
            <person name="Blanton J.M."/>
            <person name="Tanner A.C."/>
            <person name="Dewhirst F."/>
            <person name="Young S.K."/>
            <person name="Zeng Q."/>
            <person name="Gargeya S."/>
            <person name="Fitzgerald M."/>
            <person name="Haas B."/>
            <person name="Abouelleil A."/>
            <person name="Alvarado L."/>
            <person name="Arachchi H.M."/>
            <person name="Berlin A."/>
            <person name="Brown A."/>
            <person name="Chapman S.B."/>
            <person name="Chen Z."/>
            <person name="Dunbar C."/>
            <person name="Freedman E."/>
            <person name="Gearin G."/>
            <person name="Goldberg J."/>
            <person name="Griggs A."/>
            <person name="Gujja S."/>
            <person name="Heiman D."/>
            <person name="Howarth C."/>
            <person name="Larson L."/>
            <person name="Lui A."/>
            <person name="MacDonald P.J.P."/>
            <person name="Montmayeur A."/>
            <person name="Murphy C."/>
            <person name="Neiman D."/>
            <person name="Pearson M."/>
            <person name="Priest M."/>
            <person name="Roberts A."/>
            <person name="Saif S."/>
            <person name="Shea T."/>
            <person name="Shenoy N."/>
            <person name="Sisk P."/>
            <person name="Stolte C."/>
            <person name="Sykes S."/>
            <person name="Wortman J."/>
            <person name="Nusbaum C."/>
            <person name="Birren B."/>
        </authorList>
    </citation>
    <scope>NUCLEOTIDE SEQUENCE [LARGE SCALE GENOMIC DNA]</scope>
    <source>
        <strain evidence="8 9">ATCC 29453</strain>
    </source>
</reference>
<dbReference type="PANTHER" id="PTHR38439">
    <property type="entry name" value="AURACYANIN-B"/>
    <property type="match status" value="1"/>
</dbReference>
<evidence type="ECO:0000259" key="7">
    <source>
        <dbReference type="Pfam" id="PF00127"/>
    </source>
</evidence>
<dbReference type="GO" id="GO:0009055">
    <property type="term" value="F:electron transfer activity"/>
    <property type="evidence" value="ECO:0007669"/>
    <property type="project" value="InterPro"/>
</dbReference>
<dbReference type="AlphaFoldDB" id="V9HM86"/>
<feature type="domain" description="Blue (type 1) copper" evidence="7">
    <location>
        <begin position="66"/>
        <end position="191"/>
    </location>
</feature>
<dbReference type="CDD" id="cd13922">
    <property type="entry name" value="Azurin"/>
    <property type="match status" value="1"/>
</dbReference>
<dbReference type="RefSeq" id="WP_002641056.1">
    <property type="nucleotide sequence ID" value="NZ_CP019448.1"/>
</dbReference>
<comment type="caution">
    <text evidence="8">The sequence shown here is derived from an EMBL/GenBank/DDBJ whole genome shotgun (WGS) entry which is preliminary data.</text>
</comment>
<evidence type="ECO:0000256" key="3">
    <source>
        <dbReference type="ARBA" id="ARBA00022723"/>
    </source>
</evidence>
<dbReference type="PANTHER" id="PTHR38439:SF2">
    <property type="entry name" value="OUTER MEMBRANE PROTEIN H.8"/>
    <property type="match status" value="1"/>
</dbReference>
<dbReference type="HOGENOM" id="CLU_112845_0_0_4"/>
<dbReference type="PROSITE" id="PS00196">
    <property type="entry name" value="COPPER_BLUE"/>
    <property type="match status" value="1"/>
</dbReference>
<keyword evidence="6" id="KW-0732">Signal</keyword>
<dbReference type="Gene3D" id="2.60.40.420">
    <property type="entry name" value="Cupredoxins - blue copper proteins"/>
    <property type="match status" value="1"/>
</dbReference>
<dbReference type="InterPro" id="IPR008972">
    <property type="entry name" value="Cupredoxin"/>
</dbReference>
<gene>
    <name evidence="8" type="ORF">HMPREF9021_00131</name>
</gene>
<dbReference type="Proteomes" id="UP000017813">
    <property type="component" value="Unassembled WGS sequence"/>
</dbReference>